<name>A0A1B7N3P3_9AGAM</name>
<dbReference type="Proteomes" id="UP000092154">
    <property type="component" value="Unassembled WGS sequence"/>
</dbReference>
<evidence type="ECO:0000256" key="1">
    <source>
        <dbReference type="SAM" id="MobiDB-lite"/>
    </source>
</evidence>
<reference evidence="2 3" key="1">
    <citation type="submission" date="2016-06" db="EMBL/GenBank/DDBJ databases">
        <title>Comparative genomics of the ectomycorrhizal sister species Rhizopogon vinicolor and Rhizopogon vesiculosus (Basidiomycota: Boletales) reveals a divergence of the mating type B locus.</title>
        <authorList>
            <consortium name="DOE Joint Genome Institute"/>
            <person name="Mujic A.B."/>
            <person name="Kuo A."/>
            <person name="Tritt A."/>
            <person name="Lipzen A."/>
            <person name="Chen C."/>
            <person name="Johnson J."/>
            <person name="Sharma A."/>
            <person name="Barry K."/>
            <person name="Grigoriev I.V."/>
            <person name="Spatafora J.W."/>
        </authorList>
    </citation>
    <scope>NUCLEOTIDE SEQUENCE [LARGE SCALE GENOMIC DNA]</scope>
    <source>
        <strain evidence="2 3">AM-OR11-026</strain>
    </source>
</reference>
<accession>A0A1B7N3P3</accession>
<sequence>MPAGQEGDYVKHKQYNRTFTRDTLQADERTDSFVFISKRYPMTSLFEQLAGGTTRIPAVYNRIQAAAFMGKPLHQEPSLAVPPSPVPSNLSLPVCVSCEHAVLEPDDDTSSSSSQMPVGIASPR</sequence>
<feature type="region of interest" description="Disordered" evidence="1">
    <location>
        <begin position="104"/>
        <end position="124"/>
    </location>
</feature>
<protein>
    <submittedName>
        <fullName evidence="2">Uncharacterized protein</fullName>
    </submittedName>
</protein>
<evidence type="ECO:0000313" key="2">
    <source>
        <dbReference type="EMBL" id="OAX39473.1"/>
    </source>
</evidence>
<dbReference type="InParanoid" id="A0A1B7N3P3"/>
<dbReference type="EMBL" id="KV448248">
    <property type="protein sequence ID" value="OAX39473.1"/>
    <property type="molecule type" value="Genomic_DNA"/>
</dbReference>
<gene>
    <name evidence="2" type="ORF">K503DRAFT_782109</name>
</gene>
<proteinExistence type="predicted"/>
<keyword evidence="3" id="KW-1185">Reference proteome</keyword>
<evidence type="ECO:0000313" key="3">
    <source>
        <dbReference type="Proteomes" id="UP000092154"/>
    </source>
</evidence>
<organism evidence="2 3">
    <name type="scientific">Rhizopogon vinicolor AM-OR11-026</name>
    <dbReference type="NCBI Taxonomy" id="1314800"/>
    <lineage>
        <taxon>Eukaryota</taxon>
        <taxon>Fungi</taxon>
        <taxon>Dikarya</taxon>
        <taxon>Basidiomycota</taxon>
        <taxon>Agaricomycotina</taxon>
        <taxon>Agaricomycetes</taxon>
        <taxon>Agaricomycetidae</taxon>
        <taxon>Boletales</taxon>
        <taxon>Suillineae</taxon>
        <taxon>Rhizopogonaceae</taxon>
        <taxon>Rhizopogon</taxon>
    </lineage>
</organism>
<dbReference type="AlphaFoldDB" id="A0A1B7N3P3"/>